<evidence type="ECO:0000259" key="3">
    <source>
        <dbReference type="PROSITE" id="PS51025"/>
    </source>
</evidence>
<dbReference type="GO" id="GO:0005681">
    <property type="term" value="C:spliceosomal complex"/>
    <property type="evidence" value="ECO:0007669"/>
    <property type="project" value="TreeGrafter"/>
</dbReference>
<accession>A0AAD9MBT6</accession>
<comment type="caution">
    <text evidence="4">The sequence shown here is derived from an EMBL/GenBank/DDBJ whole genome shotgun (WGS) entry which is preliminary data.</text>
</comment>
<evidence type="ECO:0000256" key="2">
    <source>
        <dbReference type="SAM" id="MobiDB-lite"/>
    </source>
</evidence>
<name>A0AAD9MBT6_9PEZI</name>
<feature type="compositionally biased region" description="Basic and acidic residues" evidence="2">
    <location>
        <begin position="271"/>
        <end position="280"/>
    </location>
</feature>
<dbReference type="InterPro" id="IPR052225">
    <property type="entry name" value="Ser/Arg_repetitive_matrix"/>
</dbReference>
<evidence type="ECO:0000313" key="4">
    <source>
        <dbReference type="EMBL" id="KAK2070472.1"/>
    </source>
</evidence>
<protein>
    <recommendedName>
        <fullName evidence="3">PWI domain-containing protein</fullName>
    </recommendedName>
</protein>
<dbReference type="Pfam" id="PF01480">
    <property type="entry name" value="PWI"/>
    <property type="match status" value="1"/>
</dbReference>
<dbReference type="PANTHER" id="PTHR23148">
    <property type="entry name" value="SERINE/ARGININE REGULATED NUCLEAR MATRIX PROTEIN"/>
    <property type="match status" value="1"/>
</dbReference>
<dbReference type="Proteomes" id="UP001217918">
    <property type="component" value="Unassembled WGS sequence"/>
</dbReference>
<gene>
    <name evidence="4" type="ORF">P8C59_004962</name>
</gene>
<sequence>MASGVDAKLLKSTKFPTEFNQKVDMQKVNLQVMKKWIAGKVIEILGDEDDVVIELIFNLIEGSRNPDIKSLQIHLTGFLDKYTAPFCKELWKLLKRWKPTKLPRKLVRNGKKPSAEIGAAEAAPELLIHGVGVETTVIQTADEAVLVEAAVEAEAAATAGPDPLLAIVNSGTGMGSAVGFEIATFLAEARPLTVAGGLAMSGARAGCSPPPSFSFVFSRPKITLAEASTLRGFTQPAPGAPKALLFIVGEFEFLGGLPIAKPQPSPSSTRSKAEGLDIRHGQGSTQALTQPRRKRRSPGRLLSSRDEPPPSGSGPQQSSSRQPKHTSAERQANERREQELRERIKKPTQPGPS</sequence>
<dbReference type="GO" id="GO:0003723">
    <property type="term" value="F:RNA binding"/>
    <property type="evidence" value="ECO:0007669"/>
    <property type="project" value="TreeGrafter"/>
</dbReference>
<dbReference type="GO" id="GO:0006397">
    <property type="term" value="P:mRNA processing"/>
    <property type="evidence" value="ECO:0007669"/>
    <property type="project" value="UniProtKB-KW"/>
</dbReference>
<dbReference type="EMBL" id="JAQQPM010000004">
    <property type="protein sequence ID" value="KAK2070472.1"/>
    <property type="molecule type" value="Genomic_DNA"/>
</dbReference>
<dbReference type="InterPro" id="IPR036483">
    <property type="entry name" value="PWI_dom_sf"/>
</dbReference>
<keyword evidence="1" id="KW-0507">mRNA processing</keyword>
<reference evidence="4" key="1">
    <citation type="journal article" date="2023" name="Mol. Plant Microbe Interact.">
        <title>Elucidating the Obligate Nature and Biological Capacity of an Invasive Fungal Corn Pathogen.</title>
        <authorList>
            <person name="MacCready J.S."/>
            <person name="Roggenkamp E.M."/>
            <person name="Gdanetz K."/>
            <person name="Chilvers M.I."/>
        </authorList>
    </citation>
    <scope>NUCLEOTIDE SEQUENCE</scope>
    <source>
        <strain evidence="4">PM02</strain>
    </source>
</reference>
<evidence type="ECO:0000256" key="1">
    <source>
        <dbReference type="ARBA" id="ARBA00022664"/>
    </source>
</evidence>
<keyword evidence="5" id="KW-1185">Reference proteome</keyword>
<dbReference type="GO" id="GO:0048024">
    <property type="term" value="P:regulation of mRNA splicing, via spliceosome"/>
    <property type="evidence" value="ECO:0007669"/>
    <property type="project" value="TreeGrafter"/>
</dbReference>
<proteinExistence type="predicted"/>
<evidence type="ECO:0000313" key="5">
    <source>
        <dbReference type="Proteomes" id="UP001217918"/>
    </source>
</evidence>
<feature type="region of interest" description="Disordered" evidence="2">
    <location>
        <begin position="259"/>
        <end position="353"/>
    </location>
</feature>
<dbReference type="Gene3D" id="1.20.1390.10">
    <property type="entry name" value="PWI domain"/>
    <property type="match status" value="1"/>
</dbReference>
<dbReference type="SUPFAM" id="SSF101233">
    <property type="entry name" value="PWI domain"/>
    <property type="match status" value="1"/>
</dbReference>
<dbReference type="PROSITE" id="PS51025">
    <property type="entry name" value="PWI"/>
    <property type="match status" value="1"/>
</dbReference>
<dbReference type="InterPro" id="IPR002483">
    <property type="entry name" value="PWI_dom"/>
</dbReference>
<feature type="domain" description="PWI" evidence="3">
    <location>
        <begin position="12"/>
        <end position="109"/>
    </location>
</feature>
<organism evidence="4 5">
    <name type="scientific">Phyllachora maydis</name>
    <dbReference type="NCBI Taxonomy" id="1825666"/>
    <lineage>
        <taxon>Eukaryota</taxon>
        <taxon>Fungi</taxon>
        <taxon>Dikarya</taxon>
        <taxon>Ascomycota</taxon>
        <taxon>Pezizomycotina</taxon>
        <taxon>Sordariomycetes</taxon>
        <taxon>Sordariomycetidae</taxon>
        <taxon>Phyllachorales</taxon>
        <taxon>Phyllachoraceae</taxon>
        <taxon>Phyllachora</taxon>
    </lineage>
</organism>
<feature type="compositionally biased region" description="Basic and acidic residues" evidence="2">
    <location>
        <begin position="326"/>
        <end position="342"/>
    </location>
</feature>
<dbReference type="SMART" id="SM00311">
    <property type="entry name" value="PWI"/>
    <property type="match status" value="1"/>
</dbReference>
<dbReference type="AlphaFoldDB" id="A0AAD9MBT6"/>
<dbReference type="PANTHER" id="PTHR23148:SF0">
    <property type="entry name" value="SERINE_ARGININE REPETITIVE MATRIX PROTEIN 1"/>
    <property type="match status" value="1"/>
</dbReference>